<dbReference type="Pfam" id="PF00155">
    <property type="entry name" value="Aminotran_1_2"/>
    <property type="match status" value="1"/>
</dbReference>
<dbReference type="Proteomes" id="UP000528457">
    <property type="component" value="Unassembled WGS sequence"/>
</dbReference>
<evidence type="ECO:0000256" key="4">
    <source>
        <dbReference type="ARBA" id="ARBA00023125"/>
    </source>
</evidence>
<dbReference type="PANTHER" id="PTHR46577:SF1">
    <property type="entry name" value="HTH-TYPE TRANSCRIPTIONAL REGULATORY PROTEIN GABR"/>
    <property type="match status" value="1"/>
</dbReference>
<keyword evidence="5" id="KW-0804">Transcription</keyword>
<dbReference type="InterPro" id="IPR015421">
    <property type="entry name" value="PyrdxlP-dep_Trfase_major"/>
</dbReference>
<dbReference type="SUPFAM" id="SSF46785">
    <property type="entry name" value="Winged helix' DNA-binding domain"/>
    <property type="match status" value="1"/>
</dbReference>
<protein>
    <submittedName>
        <fullName evidence="7">GntR family transcriptional regulator/MocR family aminotransferase</fullName>
    </submittedName>
</protein>
<sequence length="462" mass="50659">MEDALQPGSWLPPSRQLAKEIGLSRNTVIAAYEQLIEEGLLESKHGSGTRVSNDLLPVQEEMHAKKTDMVTTASLSSRVAELPPVPASVTLFGGSTLLAGFPDLDRFPSKAWNQAFLNASNRLSIHLRELDVYAGSIPLRKELAQYLRVSRGVKASHEQVFITAGASQSLHLVSRALTNVGDVAWLEDPGYSVAKLALQLADLNIKPIRVDERGASLKNLPAVSPNLIYLTTSYQFPLGYTMPLERRTEWLELARQHNAWIIEDDYDGEFRYSGNPVPALAGLEGNQQTLYMGTFSKTLSPSLRMSYLVVPPNLVDTFRKAYPVLGNESSVVTQAALAELIGGGTFFRHVKNMRDLYGSRRLAMEDSLSKTLGLDTQYIQNKNAGLHITVSLDVADRLITEKTVAQGLGCTPISSCFHSYPQQNGLMLGFTSRNQEINARALEVLADVLEESGANAQELASD</sequence>
<reference evidence="7 8" key="1">
    <citation type="submission" date="2020-08" db="EMBL/GenBank/DDBJ databases">
        <title>Genomic Encyclopedia of Type Strains, Phase IV (KMG-IV): sequencing the most valuable type-strain genomes for metagenomic binning, comparative biology and taxonomic classification.</title>
        <authorList>
            <person name="Goeker M."/>
        </authorList>
    </citation>
    <scope>NUCLEOTIDE SEQUENCE [LARGE SCALE GENOMIC DNA]</scope>
    <source>
        <strain evidence="7 8">DSM 22368</strain>
    </source>
</reference>
<dbReference type="InterPro" id="IPR015424">
    <property type="entry name" value="PyrdxlP-dep_Trfase"/>
</dbReference>
<accession>A0A7X0JSY2</accession>
<dbReference type="AlphaFoldDB" id="A0A7X0JSY2"/>
<keyword evidence="7" id="KW-0808">Transferase</keyword>
<dbReference type="GO" id="GO:0003700">
    <property type="term" value="F:DNA-binding transcription factor activity"/>
    <property type="evidence" value="ECO:0007669"/>
    <property type="project" value="InterPro"/>
</dbReference>
<keyword evidence="8" id="KW-1185">Reference proteome</keyword>
<evidence type="ECO:0000256" key="2">
    <source>
        <dbReference type="ARBA" id="ARBA00022898"/>
    </source>
</evidence>
<dbReference type="CDD" id="cd07377">
    <property type="entry name" value="WHTH_GntR"/>
    <property type="match status" value="1"/>
</dbReference>
<comment type="similarity">
    <text evidence="1">In the C-terminal section; belongs to the class-I pyridoxal-phosphate-dependent aminotransferase family.</text>
</comment>
<dbReference type="SMART" id="SM00345">
    <property type="entry name" value="HTH_GNTR"/>
    <property type="match status" value="1"/>
</dbReference>
<evidence type="ECO:0000256" key="3">
    <source>
        <dbReference type="ARBA" id="ARBA00023015"/>
    </source>
</evidence>
<evidence type="ECO:0000313" key="7">
    <source>
        <dbReference type="EMBL" id="MBB6521279.1"/>
    </source>
</evidence>
<dbReference type="SUPFAM" id="SSF53383">
    <property type="entry name" value="PLP-dependent transferases"/>
    <property type="match status" value="1"/>
</dbReference>
<dbReference type="PRINTS" id="PR00035">
    <property type="entry name" value="HTHGNTR"/>
</dbReference>
<proteinExistence type="inferred from homology"/>
<dbReference type="InterPro" id="IPR000524">
    <property type="entry name" value="Tscrpt_reg_HTH_GntR"/>
</dbReference>
<evidence type="ECO:0000259" key="6">
    <source>
        <dbReference type="PROSITE" id="PS50949"/>
    </source>
</evidence>
<evidence type="ECO:0000313" key="8">
    <source>
        <dbReference type="Proteomes" id="UP000528457"/>
    </source>
</evidence>
<dbReference type="PROSITE" id="PS50949">
    <property type="entry name" value="HTH_GNTR"/>
    <property type="match status" value="1"/>
</dbReference>
<keyword evidence="3" id="KW-0805">Transcription regulation</keyword>
<keyword evidence="2" id="KW-0663">Pyridoxal phosphate</keyword>
<dbReference type="CDD" id="cd00609">
    <property type="entry name" value="AAT_like"/>
    <property type="match status" value="1"/>
</dbReference>
<dbReference type="InterPro" id="IPR004839">
    <property type="entry name" value="Aminotransferase_I/II_large"/>
</dbReference>
<dbReference type="Gene3D" id="3.40.640.10">
    <property type="entry name" value="Type I PLP-dependent aspartate aminotransferase-like (Major domain)"/>
    <property type="match status" value="1"/>
</dbReference>
<dbReference type="GO" id="GO:0003677">
    <property type="term" value="F:DNA binding"/>
    <property type="evidence" value="ECO:0007669"/>
    <property type="project" value="UniProtKB-KW"/>
</dbReference>
<keyword evidence="7" id="KW-0032">Aminotransferase</keyword>
<keyword evidence="4" id="KW-0238">DNA-binding</keyword>
<feature type="domain" description="HTH gntR-type" evidence="6">
    <location>
        <begin position="1"/>
        <end position="54"/>
    </location>
</feature>
<dbReference type="Pfam" id="PF00392">
    <property type="entry name" value="GntR"/>
    <property type="match status" value="1"/>
</dbReference>
<dbReference type="PANTHER" id="PTHR46577">
    <property type="entry name" value="HTH-TYPE TRANSCRIPTIONAL REGULATORY PROTEIN GABR"/>
    <property type="match status" value="1"/>
</dbReference>
<gene>
    <name evidence="7" type="ORF">HNR48_001557</name>
</gene>
<evidence type="ECO:0000256" key="5">
    <source>
        <dbReference type="ARBA" id="ARBA00023163"/>
    </source>
</evidence>
<dbReference type="InParanoid" id="A0A7X0JSY2"/>
<dbReference type="EMBL" id="JACHHT010000001">
    <property type="protein sequence ID" value="MBB6521279.1"/>
    <property type="molecule type" value="Genomic_DNA"/>
</dbReference>
<dbReference type="GO" id="GO:0008483">
    <property type="term" value="F:transaminase activity"/>
    <property type="evidence" value="ECO:0007669"/>
    <property type="project" value="UniProtKB-KW"/>
</dbReference>
<name>A0A7X0JSY2_9GAMM</name>
<dbReference type="InterPro" id="IPR036390">
    <property type="entry name" value="WH_DNA-bd_sf"/>
</dbReference>
<dbReference type="InterPro" id="IPR051446">
    <property type="entry name" value="HTH_trans_reg/aminotransferase"/>
</dbReference>
<evidence type="ECO:0000256" key="1">
    <source>
        <dbReference type="ARBA" id="ARBA00005384"/>
    </source>
</evidence>
<organism evidence="7 8">
    <name type="scientific">Pseudoteredinibacter isoporae</name>
    <dbReference type="NCBI Taxonomy" id="570281"/>
    <lineage>
        <taxon>Bacteria</taxon>
        <taxon>Pseudomonadati</taxon>
        <taxon>Pseudomonadota</taxon>
        <taxon>Gammaproteobacteria</taxon>
        <taxon>Cellvibrionales</taxon>
        <taxon>Cellvibrionaceae</taxon>
        <taxon>Pseudoteredinibacter</taxon>
    </lineage>
</organism>
<dbReference type="Gene3D" id="1.10.10.10">
    <property type="entry name" value="Winged helix-like DNA-binding domain superfamily/Winged helix DNA-binding domain"/>
    <property type="match status" value="1"/>
</dbReference>
<dbReference type="GO" id="GO:0030170">
    <property type="term" value="F:pyridoxal phosphate binding"/>
    <property type="evidence" value="ECO:0007669"/>
    <property type="project" value="InterPro"/>
</dbReference>
<comment type="caution">
    <text evidence="7">The sequence shown here is derived from an EMBL/GenBank/DDBJ whole genome shotgun (WGS) entry which is preliminary data.</text>
</comment>
<dbReference type="InterPro" id="IPR036388">
    <property type="entry name" value="WH-like_DNA-bd_sf"/>
</dbReference>